<feature type="transmembrane region" description="Helical" evidence="1">
    <location>
        <begin position="230"/>
        <end position="248"/>
    </location>
</feature>
<feature type="transmembrane region" description="Helical" evidence="1">
    <location>
        <begin position="152"/>
        <end position="172"/>
    </location>
</feature>
<dbReference type="RefSeq" id="WP_073318764.1">
    <property type="nucleotide sequence ID" value="NZ_FQYP01000008.1"/>
</dbReference>
<feature type="transmembrane region" description="Helical" evidence="1">
    <location>
        <begin position="207"/>
        <end position="224"/>
    </location>
</feature>
<dbReference type="InterPro" id="IPR018677">
    <property type="entry name" value="DUF2157"/>
</dbReference>
<dbReference type="STRING" id="570521.SAMN04488508_10815"/>
<organism evidence="3 4">
    <name type="scientific">Aquimarina spongiae</name>
    <dbReference type="NCBI Taxonomy" id="570521"/>
    <lineage>
        <taxon>Bacteria</taxon>
        <taxon>Pseudomonadati</taxon>
        <taxon>Bacteroidota</taxon>
        <taxon>Flavobacteriia</taxon>
        <taxon>Flavobacteriales</taxon>
        <taxon>Flavobacteriaceae</taxon>
        <taxon>Aquimarina</taxon>
    </lineage>
</organism>
<reference evidence="4" key="1">
    <citation type="submission" date="2016-11" db="EMBL/GenBank/DDBJ databases">
        <authorList>
            <person name="Varghese N."/>
            <person name="Submissions S."/>
        </authorList>
    </citation>
    <scope>NUCLEOTIDE SEQUENCE [LARGE SCALE GENOMIC DNA]</scope>
    <source>
        <strain evidence="4">DSM 22623</strain>
    </source>
</reference>
<feature type="transmembrane region" description="Helical" evidence="1">
    <location>
        <begin position="105"/>
        <end position="123"/>
    </location>
</feature>
<feature type="transmembrane region" description="Helical" evidence="1">
    <location>
        <begin position="322"/>
        <end position="339"/>
    </location>
</feature>
<feature type="transmembrane region" description="Helical" evidence="1">
    <location>
        <begin position="178"/>
        <end position="195"/>
    </location>
</feature>
<dbReference type="AlphaFoldDB" id="A0A1M6IQL4"/>
<keyword evidence="4" id="KW-1185">Reference proteome</keyword>
<evidence type="ECO:0000313" key="4">
    <source>
        <dbReference type="Proteomes" id="UP000184432"/>
    </source>
</evidence>
<dbReference type="EMBL" id="FQYP01000008">
    <property type="protein sequence ID" value="SHJ36776.1"/>
    <property type="molecule type" value="Genomic_DNA"/>
</dbReference>
<evidence type="ECO:0000313" key="3">
    <source>
        <dbReference type="EMBL" id="SHJ36776.1"/>
    </source>
</evidence>
<keyword evidence="1" id="KW-0472">Membrane</keyword>
<evidence type="ECO:0000259" key="2">
    <source>
        <dbReference type="Pfam" id="PF09925"/>
    </source>
</evidence>
<name>A0A1M6IQL4_9FLAO</name>
<keyword evidence="1" id="KW-1133">Transmembrane helix</keyword>
<feature type="transmembrane region" description="Helical" evidence="1">
    <location>
        <begin position="129"/>
        <end position="147"/>
    </location>
</feature>
<proteinExistence type="predicted"/>
<feature type="transmembrane region" description="Helical" evidence="1">
    <location>
        <begin position="373"/>
        <end position="390"/>
    </location>
</feature>
<accession>A0A1M6IQL4</accession>
<dbReference type="Proteomes" id="UP000184432">
    <property type="component" value="Unassembled WGS sequence"/>
</dbReference>
<feature type="transmembrane region" description="Helical" evidence="1">
    <location>
        <begin position="260"/>
        <end position="282"/>
    </location>
</feature>
<dbReference type="Pfam" id="PF09925">
    <property type="entry name" value="DUF2157"/>
    <property type="match status" value="1"/>
</dbReference>
<evidence type="ECO:0000256" key="1">
    <source>
        <dbReference type="SAM" id="Phobius"/>
    </source>
</evidence>
<feature type="transmembrane region" description="Helical" evidence="1">
    <location>
        <begin position="345"/>
        <end position="366"/>
    </location>
</feature>
<feature type="domain" description="DUF2157" evidence="2">
    <location>
        <begin position="11"/>
        <end position="152"/>
    </location>
</feature>
<feature type="transmembrane region" description="Helical" evidence="1">
    <location>
        <begin position="74"/>
        <end position="93"/>
    </location>
</feature>
<keyword evidence="1" id="KW-0812">Transmembrane</keyword>
<feature type="transmembrane region" description="Helical" evidence="1">
    <location>
        <begin position="396"/>
        <end position="418"/>
    </location>
</feature>
<feature type="transmembrane region" description="Helical" evidence="1">
    <location>
        <begin position="297"/>
        <end position="315"/>
    </location>
</feature>
<dbReference type="OrthoDB" id="642680at2"/>
<sequence>MGSRFNKELKTLVKDKVISPELADKIEQYYATKDIGKPNRLFTIFGVLGALLIGSGIILMLAHNWDDFSRITKTVLAFIPLLLGQFFVGFSILKDKSATWREASGTFLFFAVGACISLVSQIYNIPGNISSFLLVWIALCLPLIYVLRSHMIAILVVIWSTYYAAEVGFWNYRSHQTPWLYLLFMLLVIPHYLILLKQRLLSNVVTIFNWILPISFAITLPTIIGDKGDLILVAYIAFYGLLYNIGRLEVFKSLRTLRNGYLIIGSLGTVSFLLTFTFRWLWEELPLKFEYGLQEMYISAALFLIAFGLVIYHFIKKGIRQINLFQITFVLFTIVYFFLSSLEVVPVVLMNALAFALGISAIRIGANKFNFGILNYGLLIISILIACRFFDTGMSFVLRGVLFVLVGIGFFVTNYMMLKKQQRIKKQLKDLQL</sequence>
<feature type="transmembrane region" description="Helical" evidence="1">
    <location>
        <begin position="41"/>
        <end position="62"/>
    </location>
</feature>
<gene>
    <name evidence="3" type="ORF">SAMN04488508_10815</name>
</gene>
<protein>
    <submittedName>
        <fullName evidence="3">Uncharacterized membrane protein</fullName>
    </submittedName>
</protein>